<gene>
    <name evidence="3" type="ORF">SMAR0320_LOCUS22347</name>
</gene>
<dbReference type="PANTHER" id="PTHR46565">
    <property type="entry name" value="COLD SHOCK DOMAIN PROTEIN 2"/>
    <property type="match status" value="1"/>
</dbReference>
<dbReference type="Pfam" id="PF00313">
    <property type="entry name" value="CSD"/>
    <property type="match status" value="1"/>
</dbReference>
<dbReference type="EMBL" id="HBGZ01031337">
    <property type="protein sequence ID" value="CAD9629449.1"/>
    <property type="molecule type" value="Transcribed_RNA"/>
</dbReference>
<organism evidence="3">
    <name type="scientific">Skeletonema marinoi</name>
    <dbReference type="NCBI Taxonomy" id="267567"/>
    <lineage>
        <taxon>Eukaryota</taxon>
        <taxon>Sar</taxon>
        <taxon>Stramenopiles</taxon>
        <taxon>Ochrophyta</taxon>
        <taxon>Bacillariophyta</taxon>
        <taxon>Coscinodiscophyceae</taxon>
        <taxon>Thalassiosirophycidae</taxon>
        <taxon>Thalassiosirales</taxon>
        <taxon>Skeletonemataceae</taxon>
        <taxon>Skeletonema</taxon>
        <taxon>Skeletonema marinoi-dohrnii complex</taxon>
    </lineage>
</organism>
<accession>A0A7S2M9X0</accession>
<reference evidence="3" key="1">
    <citation type="submission" date="2021-01" db="EMBL/GenBank/DDBJ databases">
        <authorList>
            <person name="Corre E."/>
            <person name="Pelletier E."/>
            <person name="Niang G."/>
            <person name="Scheremetjew M."/>
            <person name="Finn R."/>
            <person name="Kale V."/>
            <person name="Holt S."/>
            <person name="Cochrane G."/>
            <person name="Meng A."/>
            <person name="Brown T."/>
            <person name="Cohen L."/>
        </authorList>
    </citation>
    <scope>NUCLEOTIDE SEQUENCE</scope>
    <source>
        <strain evidence="3">SM1012Den-03</strain>
    </source>
</reference>
<dbReference type="InterPro" id="IPR011129">
    <property type="entry name" value="CSD"/>
</dbReference>
<evidence type="ECO:0000256" key="1">
    <source>
        <dbReference type="SAM" id="MobiDB-lite"/>
    </source>
</evidence>
<evidence type="ECO:0000313" key="3">
    <source>
        <dbReference type="EMBL" id="CAD9629449.1"/>
    </source>
</evidence>
<dbReference type="CDD" id="cd04458">
    <property type="entry name" value="CSP_CDS"/>
    <property type="match status" value="1"/>
</dbReference>
<dbReference type="InterPro" id="IPR012340">
    <property type="entry name" value="NA-bd_OB-fold"/>
</dbReference>
<dbReference type="PRINTS" id="PR00050">
    <property type="entry name" value="COLDSHOCK"/>
</dbReference>
<protein>
    <recommendedName>
        <fullName evidence="2">CSD domain-containing protein</fullName>
    </recommendedName>
</protein>
<dbReference type="PROSITE" id="PS51857">
    <property type="entry name" value="CSD_2"/>
    <property type="match status" value="1"/>
</dbReference>
<feature type="domain" description="CSD" evidence="2">
    <location>
        <begin position="4"/>
        <end position="73"/>
    </location>
</feature>
<dbReference type="GO" id="GO:0003676">
    <property type="term" value="F:nucleic acid binding"/>
    <property type="evidence" value="ECO:0007669"/>
    <property type="project" value="InterPro"/>
</dbReference>
<feature type="region of interest" description="Disordered" evidence="1">
    <location>
        <begin position="67"/>
        <end position="111"/>
    </location>
</feature>
<dbReference type="InterPro" id="IPR002059">
    <property type="entry name" value="CSP_DNA-bd"/>
</dbReference>
<dbReference type="SMART" id="SM00357">
    <property type="entry name" value="CSP"/>
    <property type="match status" value="1"/>
</dbReference>
<proteinExistence type="predicted"/>
<dbReference type="SUPFAM" id="SSF50249">
    <property type="entry name" value="Nucleic acid-binding proteins"/>
    <property type="match status" value="1"/>
</dbReference>
<dbReference type="AlphaFoldDB" id="A0A7S2M9X0"/>
<dbReference type="PANTHER" id="PTHR46565:SF21">
    <property type="match status" value="1"/>
</dbReference>
<dbReference type="Gene3D" id="2.40.50.140">
    <property type="entry name" value="Nucleic acid-binding proteins"/>
    <property type="match status" value="1"/>
</dbReference>
<name>A0A7S2M9X0_9STRA</name>
<evidence type="ECO:0000259" key="2">
    <source>
        <dbReference type="PROSITE" id="PS51857"/>
    </source>
</evidence>
<sequence length="252" mass="27427">MAEKVLGSVKWFSNKKGYGFITPAEGSPISEDIFVHQSSITSEGYRTLDEGWAVEFEIGHDDDGKVKAVSVTAPGGGPCSGPRKSRNNRRRETGEQAPRTVKGPPKPRDPFWHEDLSEAVKAAFVEKEIRTSTGTIDVSVDDSRVKLGTNGYSSMAHADGIIAEGSFTCDADGNASFVWSHCISFSNGEWVTSAEKVPSLVSSFSLSDANILPVGTDETAETLWGEKPDPKMSLEANGFQMRRVVLTPRRRR</sequence>